<dbReference type="Pfam" id="PF13472">
    <property type="entry name" value="Lipase_GDSL_2"/>
    <property type="match status" value="1"/>
</dbReference>
<organism evidence="2 3">
    <name type="scientific">Arthrobotrys musiformis</name>
    <dbReference type="NCBI Taxonomy" id="47236"/>
    <lineage>
        <taxon>Eukaryota</taxon>
        <taxon>Fungi</taxon>
        <taxon>Dikarya</taxon>
        <taxon>Ascomycota</taxon>
        <taxon>Pezizomycotina</taxon>
        <taxon>Orbiliomycetes</taxon>
        <taxon>Orbiliales</taxon>
        <taxon>Orbiliaceae</taxon>
        <taxon>Arthrobotrys</taxon>
    </lineage>
</organism>
<feature type="domain" description="SGNH hydrolase-type esterase" evidence="1">
    <location>
        <begin position="103"/>
        <end position="281"/>
    </location>
</feature>
<evidence type="ECO:0000313" key="3">
    <source>
        <dbReference type="Proteomes" id="UP001370758"/>
    </source>
</evidence>
<name>A0AAV9WH66_9PEZI</name>
<dbReference type="AlphaFoldDB" id="A0AAV9WH66"/>
<sequence length="304" mass="35136">MATLSLRRFTRLTANKSRYSYRQLHQIPFLKTAPKSQKIKMASTAAENSTQTEDSPLPQFLQEYIKSSMKYKERSHQTLEQIHRPALEAIPQDPTQPAFDVIFIGDSMIERLKTTGQKTNLHNFPRSFNLGVGGDKIENVLYRLHTGYIPLLAQRSTKLWVVHIGTNNLRMKKGLRDTEPSDYWNFRVLIQTLWYLSPGSKILVTGIFRRKDIGDKLIETANEKLKENLEELSKDPTSMTRTSLPELEPDNTTFFWQEPDEAIGFDVLEDHAHLNKEGYRLWDESIYPRVLEILALGESKPSQE</sequence>
<protein>
    <recommendedName>
        <fullName evidence="1">SGNH hydrolase-type esterase domain-containing protein</fullName>
    </recommendedName>
</protein>
<proteinExistence type="predicted"/>
<gene>
    <name evidence="2" type="ORF">TWF481_006127</name>
</gene>
<evidence type="ECO:0000259" key="1">
    <source>
        <dbReference type="Pfam" id="PF13472"/>
    </source>
</evidence>
<keyword evidence="3" id="KW-1185">Reference proteome</keyword>
<evidence type="ECO:0000313" key="2">
    <source>
        <dbReference type="EMBL" id="KAK6507704.1"/>
    </source>
</evidence>
<dbReference type="EMBL" id="JAVHJL010000003">
    <property type="protein sequence ID" value="KAK6507704.1"/>
    <property type="molecule type" value="Genomic_DNA"/>
</dbReference>
<reference evidence="2 3" key="1">
    <citation type="submission" date="2023-08" db="EMBL/GenBank/DDBJ databases">
        <authorList>
            <person name="Palmer J.M."/>
        </authorList>
    </citation>
    <scope>NUCLEOTIDE SEQUENCE [LARGE SCALE GENOMIC DNA]</scope>
    <source>
        <strain evidence="2 3">TWF481</strain>
    </source>
</reference>
<accession>A0AAV9WH66</accession>
<dbReference type="Proteomes" id="UP001370758">
    <property type="component" value="Unassembled WGS sequence"/>
</dbReference>
<dbReference type="SUPFAM" id="SSF52266">
    <property type="entry name" value="SGNH hydrolase"/>
    <property type="match status" value="1"/>
</dbReference>
<dbReference type="InterPro" id="IPR036514">
    <property type="entry name" value="SGNH_hydro_sf"/>
</dbReference>
<comment type="caution">
    <text evidence="2">The sequence shown here is derived from an EMBL/GenBank/DDBJ whole genome shotgun (WGS) entry which is preliminary data.</text>
</comment>
<dbReference type="Gene3D" id="3.40.50.1110">
    <property type="entry name" value="SGNH hydrolase"/>
    <property type="match status" value="1"/>
</dbReference>
<dbReference type="InterPro" id="IPR013830">
    <property type="entry name" value="SGNH_hydro"/>
</dbReference>